<keyword evidence="2" id="KW-1185">Reference proteome</keyword>
<sequence length="112" mass="12618">MSVKNITSSFELDNLIRFGGKVVVQYFNPAQPDEENSVALFELYAMETDIEFVRMNPQRVQDAAQRAGFVNFPAYEAYHGGAKVDQYVPSPGAVSQNDPQLNAFIERLRDRA</sequence>
<dbReference type="Proteomes" id="UP000696485">
    <property type="component" value="Unassembled WGS sequence"/>
</dbReference>
<evidence type="ECO:0000313" key="1">
    <source>
        <dbReference type="EMBL" id="KAF9325175.1"/>
    </source>
</evidence>
<protein>
    <recommendedName>
        <fullName evidence="3">Thioredoxin</fullName>
    </recommendedName>
</protein>
<accession>A0A9P5SEN5</accession>
<proteinExistence type="predicted"/>
<dbReference type="AlphaFoldDB" id="A0A9P5SEN5"/>
<reference evidence="1" key="1">
    <citation type="journal article" date="2020" name="Fungal Divers.">
        <title>Resolving the Mortierellaceae phylogeny through synthesis of multi-gene phylogenetics and phylogenomics.</title>
        <authorList>
            <person name="Vandepol N."/>
            <person name="Liber J."/>
            <person name="Desiro A."/>
            <person name="Na H."/>
            <person name="Kennedy M."/>
            <person name="Barry K."/>
            <person name="Grigoriev I.V."/>
            <person name="Miller A.N."/>
            <person name="O'Donnell K."/>
            <person name="Stajich J.E."/>
            <person name="Bonito G."/>
        </authorList>
    </citation>
    <scope>NUCLEOTIDE SEQUENCE</scope>
    <source>
        <strain evidence="1">NVP1</strain>
    </source>
</reference>
<gene>
    <name evidence="1" type="ORF">BG006_011324</name>
</gene>
<name>A0A9P5SEN5_9FUNG</name>
<comment type="caution">
    <text evidence="1">The sequence shown here is derived from an EMBL/GenBank/DDBJ whole genome shotgun (WGS) entry which is preliminary data.</text>
</comment>
<dbReference type="EMBL" id="JAAAUY010000964">
    <property type="protein sequence ID" value="KAF9325175.1"/>
    <property type="molecule type" value="Genomic_DNA"/>
</dbReference>
<evidence type="ECO:0000313" key="2">
    <source>
        <dbReference type="Proteomes" id="UP000696485"/>
    </source>
</evidence>
<organism evidence="1 2">
    <name type="scientific">Podila minutissima</name>
    <dbReference type="NCBI Taxonomy" id="64525"/>
    <lineage>
        <taxon>Eukaryota</taxon>
        <taxon>Fungi</taxon>
        <taxon>Fungi incertae sedis</taxon>
        <taxon>Mucoromycota</taxon>
        <taxon>Mortierellomycotina</taxon>
        <taxon>Mortierellomycetes</taxon>
        <taxon>Mortierellales</taxon>
        <taxon>Mortierellaceae</taxon>
        <taxon>Podila</taxon>
    </lineage>
</organism>
<evidence type="ECO:0008006" key="3">
    <source>
        <dbReference type="Google" id="ProtNLM"/>
    </source>
</evidence>